<evidence type="ECO:0000256" key="1">
    <source>
        <dbReference type="SAM" id="Phobius"/>
    </source>
</evidence>
<feature type="transmembrane region" description="Helical" evidence="1">
    <location>
        <begin position="136"/>
        <end position="160"/>
    </location>
</feature>
<organism evidence="2 3">
    <name type="scientific">Parafrankia irregularis</name>
    <dbReference type="NCBI Taxonomy" id="795642"/>
    <lineage>
        <taxon>Bacteria</taxon>
        <taxon>Bacillati</taxon>
        <taxon>Actinomycetota</taxon>
        <taxon>Actinomycetes</taxon>
        <taxon>Frankiales</taxon>
        <taxon>Frankiaceae</taxon>
        <taxon>Parafrankia</taxon>
    </lineage>
</organism>
<feature type="transmembrane region" description="Helical" evidence="1">
    <location>
        <begin position="172"/>
        <end position="192"/>
    </location>
</feature>
<feature type="transmembrane region" description="Helical" evidence="1">
    <location>
        <begin position="59"/>
        <end position="80"/>
    </location>
</feature>
<keyword evidence="1" id="KW-1133">Transmembrane helix</keyword>
<evidence type="ECO:0000313" key="3">
    <source>
        <dbReference type="Proteomes" id="UP000198802"/>
    </source>
</evidence>
<dbReference type="Proteomes" id="UP000198802">
    <property type="component" value="Unassembled WGS sequence"/>
</dbReference>
<dbReference type="EMBL" id="FAOZ01000031">
    <property type="protein sequence ID" value="CUU59777.1"/>
    <property type="molecule type" value="Genomic_DNA"/>
</dbReference>
<proteinExistence type="predicted"/>
<reference evidence="3" key="1">
    <citation type="submission" date="2015-11" db="EMBL/GenBank/DDBJ databases">
        <authorList>
            <person name="Varghese N."/>
        </authorList>
    </citation>
    <scope>NUCLEOTIDE SEQUENCE [LARGE SCALE GENOMIC DNA]</scope>
    <source>
        <strain evidence="3">DSM 45899</strain>
    </source>
</reference>
<feature type="transmembrane region" description="Helical" evidence="1">
    <location>
        <begin position="204"/>
        <end position="223"/>
    </location>
</feature>
<sequence>MDETLSRRIQIVCAYAGIAYVILYGITFIVLPHNYPPPDPSWSAAELVQNYYLKHHDGILLGQTLSAATGVLYMVWCSQLSVQMWRREPAPILSLLQLTGGLLTVWVVMFPPAMWAWCAANAGSVDPEIIRTVHLVGWYCFDITYWITTIEGIAVFLLVLKDRTQPALMPKWAGWLALVASLSFIPLSLVPYHNTGPFAINGWFNFHVVFITFGLFIAVCSYYQVVDLKRPRIPATPGLAQAIGRSQVTT</sequence>
<feature type="transmembrane region" description="Helical" evidence="1">
    <location>
        <begin position="12"/>
        <end position="31"/>
    </location>
</feature>
<keyword evidence="1" id="KW-0812">Transmembrane</keyword>
<evidence type="ECO:0000313" key="2">
    <source>
        <dbReference type="EMBL" id="CUU59777.1"/>
    </source>
</evidence>
<keyword evidence="3" id="KW-1185">Reference proteome</keyword>
<name>A0A0S4QVY5_9ACTN</name>
<feature type="transmembrane region" description="Helical" evidence="1">
    <location>
        <begin position="92"/>
        <end position="116"/>
    </location>
</feature>
<dbReference type="RefSeq" id="WP_091284083.1">
    <property type="nucleotide sequence ID" value="NZ_FAOZ01000031.1"/>
</dbReference>
<protein>
    <submittedName>
        <fullName evidence="2">Uncharacterized protein</fullName>
    </submittedName>
</protein>
<accession>A0A0S4QVY5</accession>
<dbReference type="AlphaFoldDB" id="A0A0S4QVY5"/>
<gene>
    <name evidence="2" type="ORF">Ga0074812_13177</name>
</gene>
<keyword evidence="1" id="KW-0472">Membrane</keyword>